<dbReference type="InterPro" id="IPR001155">
    <property type="entry name" value="OxRdtase_FMN_N"/>
</dbReference>
<dbReference type="OrthoDB" id="1663137at2759"/>
<organism evidence="4 5">
    <name type="scientific">Steinernema carpocapsae</name>
    <name type="common">Entomopathogenic nematode</name>
    <dbReference type="NCBI Taxonomy" id="34508"/>
    <lineage>
        <taxon>Eukaryota</taxon>
        <taxon>Metazoa</taxon>
        <taxon>Ecdysozoa</taxon>
        <taxon>Nematoda</taxon>
        <taxon>Chromadorea</taxon>
        <taxon>Rhabditida</taxon>
        <taxon>Tylenchina</taxon>
        <taxon>Panagrolaimomorpha</taxon>
        <taxon>Strongyloidoidea</taxon>
        <taxon>Steinernematidae</taxon>
        <taxon>Steinernema</taxon>
    </lineage>
</organism>
<comment type="caution">
    <text evidence="4">The sequence shown here is derived from an EMBL/GenBank/DDBJ whole genome shotgun (WGS) entry which is preliminary data.</text>
</comment>
<dbReference type="Proteomes" id="UP000298663">
    <property type="component" value="Unassembled WGS sequence"/>
</dbReference>
<dbReference type="AlphaFoldDB" id="A0A4U8UTB9"/>
<keyword evidence="2" id="KW-0560">Oxidoreductase</keyword>
<dbReference type="PANTHER" id="PTHR43656:SF5">
    <property type="entry name" value="NADH:FLAVIN OXIDOREDUCTASE_NADH OXIDASE N-TERMINAL DOMAIN-CONTAINING PROTEIN"/>
    <property type="match status" value="1"/>
</dbReference>
<evidence type="ECO:0000259" key="3">
    <source>
        <dbReference type="Pfam" id="PF00724"/>
    </source>
</evidence>
<dbReference type="Pfam" id="PF00724">
    <property type="entry name" value="Oxidored_FMN"/>
    <property type="match status" value="1"/>
</dbReference>
<evidence type="ECO:0000256" key="2">
    <source>
        <dbReference type="ARBA" id="ARBA00023002"/>
    </source>
</evidence>
<name>A0A4U8UTB9_STECR</name>
<accession>A0A4U8UTB9</accession>
<dbReference type="PANTHER" id="PTHR43656">
    <property type="entry name" value="BINDING OXIDOREDUCTASE, PUTATIVE (AFU_ORTHOLOGUE AFUA_2G08260)-RELATED"/>
    <property type="match status" value="1"/>
</dbReference>
<keyword evidence="5" id="KW-1185">Reference proteome</keyword>
<dbReference type="GO" id="GO:0016491">
    <property type="term" value="F:oxidoreductase activity"/>
    <property type="evidence" value="ECO:0007669"/>
    <property type="project" value="UniProtKB-KW"/>
</dbReference>
<dbReference type="SUPFAM" id="SSF51395">
    <property type="entry name" value="FMN-linked oxidoreductases"/>
    <property type="match status" value="1"/>
</dbReference>
<dbReference type="InterPro" id="IPR013785">
    <property type="entry name" value="Aldolase_TIM"/>
</dbReference>
<gene>
    <name evidence="4" type="ORF">L596_003721</name>
</gene>
<dbReference type="EMBL" id="AZBU02000001">
    <property type="protein sequence ID" value="TMS36590.1"/>
    <property type="molecule type" value="Genomic_DNA"/>
</dbReference>
<feature type="domain" description="NADH:flavin oxidoreductase/NADH oxidase N-terminal" evidence="3">
    <location>
        <begin position="114"/>
        <end position="428"/>
    </location>
</feature>
<dbReference type="STRING" id="34508.A0A4U8UTB9"/>
<reference evidence="4 5" key="2">
    <citation type="journal article" date="2019" name="G3 (Bethesda)">
        <title>Hybrid Assembly of the Genome of the Entomopathogenic Nematode Steinernema carpocapsae Identifies the X-Chromosome.</title>
        <authorList>
            <person name="Serra L."/>
            <person name="Macchietto M."/>
            <person name="Macias-Munoz A."/>
            <person name="McGill C.J."/>
            <person name="Rodriguez I.M."/>
            <person name="Rodriguez B."/>
            <person name="Murad R."/>
            <person name="Mortazavi A."/>
        </authorList>
    </citation>
    <scope>NUCLEOTIDE SEQUENCE [LARGE SCALE GENOMIC DNA]</scope>
    <source>
        <strain evidence="4 5">ALL</strain>
    </source>
</reference>
<dbReference type="GO" id="GO:0010181">
    <property type="term" value="F:FMN binding"/>
    <property type="evidence" value="ECO:0007669"/>
    <property type="project" value="InterPro"/>
</dbReference>
<proteinExistence type="predicted"/>
<dbReference type="Gene3D" id="3.20.20.70">
    <property type="entry name" value="Aldolase class I"/>
    <property type="match status" value="1"/>
</dbReference>
<evidence type="ECO:0000256" key="1">
    <source>
        <dbReference type="ARBA" id="ARBA00022630"/>
    </source>
</evidence>
<reference evidence="4 5" key="1">
    <citation type="journal article" date="2015" name="Genome Biol.">
        <title>Comparative genomics of Steinernema reveals deeply conserved gene regulatory networks.</title>
        <authorList>
            <person name="Dillman A.R."/>
            <person name="Macchietto M."/>
            <person name="Porter C.F."/>
            <person name="Rogers A."/>
            <person name="Williams B."/>
            <person name="Antoshechkin I."/>
            <person name="Lee M.M."/>
            <person name="Goodwin Z."/>
            <person name="Lu X."/>
            <person name="Lewis E.E."/>
            <person name="Goodrich-Blair H."/>
            <person name="Stock S.P."/>
            <person name="Adams B.J."/>
            <person name="Sternberg P.W."/>
            <person name="Mortazavi A."/>
        </authorList>
    </citation>
    <scope>NUCLEOTIDE SEQUENCE [LARGE SCALE GENOMIC DNA]</scope>
    <source>
        <strain evidence="4 5">ALL</strain>
    </source>
</reference>
<dbReference type="InterPro" id="IPR051799">
    <property type="entry name" value="NADH_flavin_oxidoreductase"/>
</dbReference>
<evidence type="ECO:0000313" key="4">
    <source>
        <dbReference type="EMBL" id="TMS36590.1"/>
    </source>
</evidence>
<protein>
    <recommendedName>
        <fullName evidence="3">NADH:flavin oxidoreductase/NADH oxidase N-terminal domain-containing protein</fullName>
    </recommendedName>
</protein>
<keyword evidence="1" id="KW-0285">Flavoprotein</keyword>
<evidence type="ECO:0000313" key="5">
    <source>
        <dbReference type="Proteomes" id="UP000298663"/>
    </source>
</evidence>
<sequence>MNLVCRLCPPCPLCAQVFVIRCGSDETSAVLIDGPELFVSESTASPFYCVSAVVSILAHRCFVMVVRRLNALSSDSAAGLLSEKLAFPTSQRIATSRFLKAALTERTSTWDAKQREKCGIPTEGLLNLYQKWAHGGFGVILTGNVMVDPDHLESAGNAIIHESIDSAERRNAFKQWADAIKASGSLAIAQLSHAGRQTPVTINQSPFSSSDVQLAVIRRGSGFGKPIPLSPTQIQELIKNYVYAAKYCYQAGFDGVQLHAAHGYLLAQFLSPTTNRRTDEYGGSLHNRARIIFEIYDAIRREIPSDSKFIVGIKMNSVEFQHGGLSNDDASIIAEELEKTGFDFLELSGGTIEKLGFQHMRDSTRQREAYYLEFAKEVKKRLSKTVVYLTGGFRTAYWMARAVEDGITDGVGLGRPITAEPDLPLKIMLGAVDAAVDSLLDQDDFGITNLASNTQMYQAGLSRIDKSDLSGGIMDLSDADVAERYKDAANDYVAQITEAAARGTPVYGVLKFP</sequence>
<dbReference type="CDD" id="cd04733">
    <property type="entry name" value="OYE_like_2_FMN"/>
    <property type="match status" value="1"/>
</dbReference>